<comment type="catalytic activity">
    <reaction evidence="8">
        <text>L-glutamine + H2O = L-glutamate + NH4(+)</text>
        <dbReference type="Rhea" id="RHEA:15889"/>
        <dbReference type="ChEBI" id="CHEBI:15377"/>
        <dbReference type="ChEBI" id="CHEBI:28938"/>
        <dbReference type="ChEBI" id="CHEBI:29985"/>
        <dbReference type="ChEBI" id="CHEBI:58359"/>
    </reaction>
</comment>
<name>A0ABV2LW46_9FLAO</name>
<dbReference type="Gene3D" id="3.50.30.20">
    <property type="entry name" value="Carbamoyl-phosphate synthase small subunit, N-terminal domain"/>
    <property type="match status" value="1"/>
</dbReference>
<feature type="binding site" evidence="8">
    <location>
        <position position="222"/>
    </location>
    <ligand>
        <name>L-glutamine</name>
        <dbReference type="ChEBI" id="CHEBI:58359"/>
    </ligand>
</feature>
<dbReference type="InterPro" id="IPR050472">
    <property type="entry name" value="Anth_synth/Amidotransfase"/>
</dbReference>
<dbReference type="InterPro" id="IPR029062">
    <property type="entry name" value="Class_I_gatase-like"/>
</dbReference>
<dbReference type="PANTHER" id="PTHR43418:SF7">
    <property type="entry name" value="CARBAMOYL-PHOSPHATE SYNTHASE SMALL CHAIN"/>
    <property type="match status" value="1"/>
</dbReference>
<dbReference type="SUPFAM" id="SSF52317">
    <property type="entry name" value="Class I glutamine amidotransferase-like"/>
    <property type="match status" value="1"/>
</dbReference>
<evidence type="ECO:0000259" key="9">
    <source>
        <dbReference type="SMART" id="SM01097"/>
    </source>
</evidence>
<protein>
    <recommendedName>
        <fullName evidence="8">Carbamoyl phosphate synthase small chain</fullName>
        <ecNumber evidence="8">6.3.5.5</ecNumber>
    </recommendedName>
    <alternativeName>
        <fullName evidence="8">Carbamoyl phosphate synthetase glutamine chain</fullName>
    </alternativeName>
</protein>
<dbReference type="GO" id="GO:0004088">
    <property type="term" value="F:carbamoyl-phosphate synthase (glutamine-hydrolyzing) activity"/>
    <property type="evidence" value="ECO:0007669"/>
    <property type="project" value="UniProtKB-EC"/>
</dbReference>
<dbReference type="CDD" id="cd01744">
    <property type="entry name" value="GATase1_CPSase"/>
    <property type="match status" value="1"/>
</dbReference>
<reference evidence="10 11" key="1">
    <citation type="submission" date="2024-06" db="EMBL/GenBank/DDBJ databases">
        <title>Genomic Encyclopedia of Type Strains, Phase IV (KMG-IV): sequencing the most valuable type-strain genomes for metagenomic binning, comparative biology and taxonomic classification.</title>
        <authorList>
            <person name="Goeker M."/>
        </authorList>
    </citation>
    <scope>NUCLEOTIDE SEQUENCE [LARGE SCALE GENOMIC DNA]</scope>
    <source>
        <strain evidence="10 11">DSM 29388</strain>
    </source>
</reference>
<evidence type="ECO:0000313" key="10">
    <source>
        <dbReference type="EMBL" id="MET3732778.1"/>
    </source>
</evidence>
<evidence type="ECO:0000256" key="4">
    <source>
        <dbReference type="ARBA" id="ARBA00022741"/>
    </source>
</evidence>
<evidence type="ECO:0000256" key="1">
    <source>
        <dbReference type="ARBA" id="ARBA00005077"/>
    </source>
</evidence>
<feature type="binding site" evidence="8">
    <location>
        <position position="293"/>
    </location>
    <ligand>
        <name>L-glutamine</name>
        <dbReference type="ChEBI" id="CHEBI:58359"/>
    </ligand>
</feature>
<proteinExistence type="inferred from homology"/>
<evidence type="ECO:0000256" key="6">
    <source>
        <dbReference type="ARBA" id="ARBA00022962"/>
    </source>
</evidence>
<dbReference type="RefSeq" id="WP_354510321.1">
    <property type="nucleotide sequence ID" value="NZ_JBEPMO010000019.1"/>
</dbReference>
<evidence type="ECO:0000313" key="11">
    <source>
        <dbReference type="Proteomes" id="UP001549146"/>
    </source>
</evidence>
<dbReference type="Pfam" id="PF00988">
    <property type="entry name" value="CPSase_sm_chain"/>
    <property type="match status" value="1"/>
</dbReference>
<comment type="pathway">
    <text evidence="8">Pyrimidine metabolism; UMP biosynthesis via de novo pathway; (S)-dihydroorotate from bicarbonate: step 1/3.</text>
</comment>
<dbReference type="InterPro" id="IPR036480">
    <property type="entry name" value="CarbP_synth_ssu_N_sf"/>
</dbReference>
<gene>
    <name evidence="8" type="primary">carA</name>
    <name evidence="10" type="ORF">ABID46_002369</name>
</gene>
<dbReference type="SUPFAM" id="SSF52021">
    <property type="entry name" value="Carbamoyl phosphate synthetase, small subunit N-terminal domain"/>
    <property type="match status" value="1"/>
</dbReference>
<dbReference type="NCBIfam" id="TIGR01368">
    <property type="entry name" value="CPSaseIIsmall"/>
    <property type="match status" value="1"/>
</dbReference>
<feature type="binding site" evidence="8">
    <location>
        <position position="220"/>
    </location>
    <ligand>
        <name>L-glutamine</name>
        <dbReference type="ChEBI" id="CHEBI:58359"/>
    </ligand>
</feature>
<feature type="active site" evidence="8">
    <location>
        <position position="332"/>
    </location>
</feature>
<dbReference type="InterPro" id="IPR035686">
    <property type="entry name" value="CPSase_GATase1"/>
</dbReference>
<comment type="similarity">
    <text evidence="2 8">Belongs to the CarA family.</text>
</comment>
<dbReference type="EMBL" id="JBEPMO010000019">
    <property type="protein sequence ID" value="MET3732778.1"/>
    <property type="molecule type" value="Genomic_DNA"/>
</dbReference>
<feature type="binding site" evidence="8">
    <location>
        <position position="249"/>
    </location>
    <ligand>
        <name>L-glutamine</name>
        <dbReference type="ChEBI" id="CHEBI:58359"/>
    </ligand>
</feature>
<keyword evidence="11" id="KW-1185">Reference proteome</keyword>
<feature type="binding site" evidence="8">
    <location>
        <position position="46"/>
    </location>
    <ligand>
        <name>L-glutamine</name>
        <dbReference type="ChEBI" id="CHEBI:58359"/>
    </ligand>
</feature>
<feature type="region of interest" description="CPSase" evidence="8">
    <location>
        <begin position="1"/>
        <end position="174"/>
    </location>
</feature>
<feature type="binding site" evidence="8">
    <location>
        <position position="290"/>
    </location>
    <ligand>
        <name>L-glutamine</name>
        <dbReference type="ChEBI" id="CHEBI:58359"/>
    </ligand>
</feature>
<keyword evidence="8" id="KW-0028">Amino-acid biosynthesis</keyword>
<keyword evidence="4 8" id="KW-0547">Nucleotide-binding</keyword>
<dbReference type="EC" id="6.3.5.5" evidence="8"/>
<keyword evidence="8" id="KW-0055">Arginine biosynthesis</keyword>
<dbReference type="Pfam" id="PF00117">
    <property type="entry name" value="GATase"/>
    <property type="match status" value="1"/>
</dbReference>
<comment type="caution">
    <text evidence="10">The sequence shown here is derived from an EMBL/GenBank/DDBJ whole genome shotgun (WGS) entry which is preliminary data.</text>
</comment>
<dbReference type="InterPro" id="IPR002474">
    <property type="entry name" value="CarbamoylP_synth_ssu_N"/>
</dbReference>
<evidence type="ECO:0000256" key="3">
    <source>
        <dbReference type="ARBA" id="ARBA00022598"/>
    </source>
</evidence>
<accession>A0ABV2LW46</accession>
<dbReference type="PRINTS" id="PR00097">
    <property type="entry name" value="ANTSNTHASEII"/>
</dbReference>
<dbReference type="Proteomes" id="UP001549146">
    <property type="component" value="Unassembled WGS sequence"/>
</dbReference>
<dbReference type="PRINTS" id="PR00096">
    <property type="entry name" value="GATASE"/>
</dbReference>
<dbReference type="InterPro" id="IPR017926">
    <property type="entry name" value="GATASE"/>
</dbReference>
<dbReference type="SMART" id="SM01097">
    <property type="entry name" value="CPSase_sm_chain"/>
    <property type="match status" value="1"/>
</dbReference>
<dbReference type="PANTHER" id="PTHR43418">
    <property type="entry name" value="MULTIFUNCTIONAL TRYPTOPHAN BIOSYNTHESIS PROTEIN-RELATED"/>
    <property type="match status" value="1"/>
</dbReference>
<dbReference type="PROSITE" id="PS51273">
    <property type="entry name" value="GATASE_TYPE_1"/>
    <property type="match status" value="1"/>
</dbReference>
<keyword evidence="8" id="KW-0665">Pyrimidine biosynthesis</keyword>
<organism evidence="10 11">
    <name type="scientific">Moheibacter stercoris</name>
    <dbReference type="NCBI Taxonomy" id="1628251"/>
    <lineage>
        <taxon>Bacteria</taxon>
        <taxon>Pseudomonadati</taxon>
        <taxon>Bacteroidota</taxon>
        <taxon>Flavobacteriia</taxon>
        <taxon>Flavobacteriales</taxon>
        <taxon>Weeksellaceae</taxon>
        <taxon>Moheibacter</taxon>
    </lineage>
</organism>
<keyword evidence="5 8" id="KW-0067">ATP-binding</keyword>
<feature type="binding site" evidence="8">
    <location>
        <position position="292"/>
    </location>
    <ligand>
        <name>L-glutamine</name>
        <dbReference type="ChEBI" id="CHEBI:58359"/>
    </ligand>
</feature>
<sequence>MKKVKLIFQDGVEIEGNSFGAYTSAAGEVVFNTAMVGYPESLTDPSYKGQIMVMTFPIVGNYGVPNEKEIIDEIEAFVESNKIQVTGLVVSYYSDEFSHWNGFENLDQWLKQHNIPGIYGVDTRMITKKLREQGSTLGKIQADETIEFYDPNEDNLVDQVSTKEVKRYNEGAETKIVLIDCGVKNNIIRCFTKRGVEVIRVPWDYDYSKLDYDGLFISNGPGDPVKCDVTIQNIQKSLQEDKPIFGICLGNQLVGLAAGAETFKLKYGHRSHNQPVQMTGTKKCFITSQNHGFALDDSKLPAGWETFFTNLNDGTCEGIRHKEKPFFTVQFHPEAMGGPVDTEFLFDEFIKEVKKYKTQVIA</sequence>
<feature type="domain" description="Carbamoyl-phosphate synthase small subunit N-terminal" evidence="9">
    <location>
        <begin position="2"/>
        <end position="141"/>
    </location>
</feature>
<dbReference type="PRINTS" id="PR00099">
    <property type="entry name" value="CPSGATASE"/>
</dbReference>
<keyword evidence="6 8" id="KW-0315">Glutamine amidotransferase</keyword>
<comment type="subunit">
    <text evidence="8">Composed of two chains; the small (or glutamine) chain promotes the hydrolysis of glutamine to ammonia, which is used by the large (or ammonia) chain to synthesize carbamoyl phosphate. Tetramer of heterodimers (alpha,beta)4.</text>
</comment>
<evidence type="ECO:0000256" key="2">
    <source>
        <dbReference type="ARBA" id="ARBA00007800"/>
    </source>
</evidence>
<dbReference type="HAMAP" id="MF_01209">
    <property type="entry name" value="CPSase_S_chain"/>
    <property type="match status" value="1"/>
</dbReference>
<dbReference type="Gene3D" id="3.40.50.880">
    <property type="match status" value="1"/>
</dbReference>
<feature type="active site" evidence="8">
    <location>
        <position position="334"/>
    </location>
</feature>
<dbReference type="NCBIfam" id="NF009475">
    <property type="entry name" value="PRK12838.1"/>
    <property type="match status" value="1"/>
</dbReference>
<evidence type="ECO:0000256" key="8">
    <source>
        <dbReference type="HAMAP-Rule" id="MF_01209"/>
    </source>
</evidence>
<evidence type="ECO:0000256" key="5">
    <source>
        <dbReference type="ARBA" id="ARBA00022840"/>
    </source>
</evidence>
<evidence type="ECO:0000256" key="7">
    <source>
        <dbReference type="ARBA" id="ARBA00048816"/>
    </source>
</evidence>
<keyword evidence="3 8" id="KW-0436">Ligase</keyword>
<comment type="catalytic activity">
    <reaction evidence="7 8">
        <text>hydrogencarbonate + L-glutamine + 2 ATP + H2O = carbamoyl phosphate + L-glutamate + 2 ADP + phosphate + 2 H(+)</text>
        <dbReference type="Rhea" id="RHEA:18633"/>
        <dbReference type="ChEBI" id="CHEBI:15377"/>
        <dbReference type="ChEBI" id="CHEBI:15378"/>
        <dbReference type="ChEBI" id="CHEBI:17544"/>
        <dbReference type="ChEBI" id="CHEBI:29985"/>
        <dbReference type="ChEBI" id="CHEBI:30616"/>
        <dbReference type="ChEBI" id="CHEBI:43474"/>
        <dbReference type="ChEBI" id="CHEBI:58228"/>
        <dbReference type="ChEBI" id="CHEBI:58359"/>
        <dbReference type="ChEBI" id="CHEBI:456216"/>
        <dbReference type="EC" id="6.3.5.5"/>
    </reaction>
</comment>
<comment type="pathway">
    <text evidence="1 8">Amino-acid biosynthesis; L-arginine biosynthesis; carbamoyl phosphate from bicarbonate: step 1/1.</text>
</comment>
<feature type="active site" description="Nucleophile" evidence="8">
    <location>
        <position position="248"/>
    </location>
</feature>
<comment type="function">
    <text evidence="8">Small subunit of the glutamine-dependent carbamoyl phosphate synthetase (CPSase). CPSase catalyzes the formation of carbamoyl phosphate from the ammonia moiety of glutamine, carbonate, and phosphate donated by ATP, constituting the first step of 2 biosynthetic pathways, one leading to arginine and/or urea and the other to pyrimidine nucleotides. The small subunit (glutamine amidotransferase) binds and cleaves glutamine to supply the large subunit with the substrate ammonia.</text>
</comment>
<dbReference type="InterPro" id="IPR006274">
    <property type="entry name" value="CarbamoylP_synth_ssu"/>
</dbReference>
<feature type="binding site" evidence="8">
    <location>
        <position position="252"/>
    </location>
    <ligand>
        <name>L-glutamine</name>
        <dbReference type="ChEBI" id="CHEBI:58359"/>
    </ligand>
</feature>